<dbReference type="InterPro" id="IPR018490">
    <property type="entry name" value="cNMP-bd_dom_sf"/>
</dbReference>
<feature type="domain" description="Cyclic nucleotide-binding" evidence="1">
    <location>
        <begin position="66"/>
        <end position="92"/>
    </location>
</feature>
<dbReference type="InterPro" id="IPR018488">
    <property type="entry name" value="cNMP-bd_CS"/>
</dbReference>
<dbReference type="Proteomes" id="UP000187209">
    <property type="component" value="Unassembled WGS sequence"/>
</dbReference>
<dbReference type="InterPro" id="IPR000595">
    <property type="entry name" value="cNMP-bd_dom"/>
</dbReference>
<dbReference type="OrthoDB" id="2021138at2759"/>
<dbReference type="PANTHER" id="PTHR23011">
    <property type="entry name" value="CYCLIC NUCLEOTIDE-BINDING DOMAIN CONTAINING PROTEIN"/>
    <property type="match status" value="1"/>
</dbReference>
<dbReference type="Pfam" id="PF00027">
    <property type="entry name" value="cNMP_binding"/>
    <property type="match status" value="1"/>
</dbReference>
<dbReference type="PROSITE" id="PS00889">
    <property type="entry name" value="CNMP_BINDING_2"/>
    <property type="match status" value="1"/>
</dbReference>
<comment type="caution">
    <text evidence="2">The sequence shown here is derived from an EMBL/GenBank/DDBJ whole genome shotgun (WGS) entry which is preliminary data.</text>
</comment>
<dbReference type="CDD" id="cd00038">
    <property type="entry name" value="CAP_ED"/>
    <property type="match status" value="2"/>
</dbReference>
<protein>
    <recommendedName>
        <fullName evidence="1">Cyclic nucleotide-binding domain-containing protein</fullName>
    </recommendedName>
</protein>
<dbReference type="Gene3D" id="2.60.120.10">
    <property type="entry name" value="Jelly Rolls"/>
    <property type="match status" value="2"/>
</dbReference>
<dbReference type="InterPro" id="IPR014710">
    <property type="entry name" value="RmlC-like_jellyroll"/>
</dbReference>
<dbReference type="SUPFAM" id="SSF51206">
    <property type="entry name" value="cAMP-binding domain-like"/>
    <property type="match status" value="2"/>
</dbReference>
<gene>
    <name evidence="2" type="ORF">SteCoe_8841</name>
</gene>
<keyword evidence="3" id="KW-1185">Reference proteome</keyword>
<dbReference type="EMBL" id="MPUH01000134">
    <property type="protein sequence ID" value="OMJ89114.1"/>
    <property type="molecule type" value="Genomic_DNA"/>
</dbReference>
<dbReference type="PANTHER" id="PTHR23011:SF28">
    <property type="entry name" value="CYCLIC NUCLEOTIDE-BINDING DOMAIN CONTAINING PROTEIN"/>
    <property type="match status" value="1"/>
</dbReference>
<feature type="domain" description="Cyclic nucleotide-binding" evidence="1">
    <location>
        <begin position="229"/>
        <end position="334"/>
    </location>
</feature>
<dbReference type="SMART" id="SM00100">
    <property type="entry name" value="cNMP"/>
    <property type="match status" value="2"/>
</dbReference>
<accession>A0A1R2CJA1</accession>
<evidence type="ECO:0000259" key="1">
    <source>
        <dbReference type="PROSITE" id="PS50042"/>
    </source>
</evidence>
<organism evidence="2 3">
    <name type="scientific">Stentor coeruleus</name>
    <dbReference type="NCBI Taxonomy" id="5963"/>
    <lineage>
        <taxon>Eukaryota</taxon>
        <taxon>Sar</taxon>
        <taxon>Alveolata</taxon>
        <taxon>Ciliophora</taxon>
        <taxon>Postciliodesmatophora</taxon>
        <taxon>Heterotrichea</taxon>
        <taxon>Heterotrichida</taxon>
        <taxon>Stentoridae</taxon>
        <taxon>Stentor</taxon>
    </lineage>
</organism>
<evidence type="ECO:0000313" key="3">
    <source>
        <dbReference type="Proteomes" id="UP000187209"/>
    </source>
</evidence>
<dbReference type="AlphaFoldDB" id="A0A1R2CJA1"/>
<feature type="domain" description="Cyclic nucleotide-binding" evidence="1">
    <location>
        <begin position="141"/>
        <end position="226"/>
    </location>
</feature>
<proteinExistence type="predicted"/>
<evidence type="ECO:0000313" key="2">
    <source>
        <dbReference type="EMBL" id="OMJ89114.1"/>
    </source>
</evidence>
<reference evidence="2 3" key="1">
    <citation type="submission" date="2016-11" db="EMBL/GenBank/DDBJ databases">
        <title>The macronuclear genome of Stentor coeruleus: a giant cell with tiny introns.</title>
        <authorList>
            <person name="Slabodnick M."/>
            <person name="Ruby J.G."/>
            <person name="Reiff S.B."/>
            <person name="Swart E.C."/>
            <person name="Gosai S."/>
            <person name="Prabakaran S."/>
            <person name="Witkowska E."/>
            <person name="Larue G.E."/>
            <person name="Fisher S."/>
            <person name="Freeman R.M."/>
            <person name="Gunawardena J."/>
            <person name="Chu W."/>
            <person name="Stover N.A."/>
            <person name="Gregory B.D."/>
            <person name="Nowacki M."/>
            <person name="Derisi J."/>
            <person name="Roy S.W."/>
            <person name="Marshall W.F."/>
            <person name="Sood P."/>
        </authorList>
    </citation>
    <scope>NUCLEOTIDE SEQUENCE [LARGE SCALE GENOMIC DNA]</scope>
    <source>
        <strain evidence="2">WM001</strain>
    </source>
</reference>
<dbReference type="PROSITE" id="PS50042">
    <property type="entry name" value="CNMP_BINDING_3"/>
    <property type="match status" value="3"/>
</dbReference>
<name>A0A1R2CJA1_9CILI</name>
<dbReference type="PRINTS" id="PR00103">
    <property type="entry name" value="CAMPKINASE"/>
</dbReference>
<sequence length="535" mass="62099">MTNFTSQFTKNLIQVFSVPPSQRTQHDLEEIMKVTKDIKFLKTVSQERNSDRIHWECCRVMTLEIFNPGESVMNFGEIGNKFYIIIKGLVGIQIPSQYRKKSLNCLSKNPRLIKRPITLEVPNSHFETKTDDNDGIRKRFIIKKPSIVDTEFMEKIGEIEEFKELKTLSDGDSFGELALLSNKPRSATVICKEISYLAVLSQKDYKRILRNDAEKSIYDRVEFLKCLPMFVLTNQTMLKNLAFMMTENTFRKNQVLYKEGSPAEYLYFIKSGEFKITVKEELKVSTGYDESCLLKLKLMRKKNRKVDFHMVIKGKGEIFGQEELEDDNNRRNRTCTCVSTFGQVYMVYINDVRNRPACQMIINSIRQKNEIEIERNTDRLLSLRNVEVLKHNSSNKKERRQNAFEDIHNYLSKMSQRADPPYIVSPSRAKKIQALTESKGKLLHNRQRLASDSILYLDNIKPAKISSSQTTIKSLQKDAIQKNSNLINHIFKKSGLTKGFKKTSEKEESPLRPEIHHCRNKSYRATLITIQADSP</sequence>